<dbReference type="GeneTree" id="ENSGT00940000163371"/>
<dbReference type="AlphaFoldDB" id="A0A8C5QTY7"/>
<evidence type="ECO:0000259" key="4">
    <source>
        <dbReference type="PROSITE" id="PS50835"/>
    </source>
</evidence>
<dbReference type="InterPro" id="IPR003597">
    <property type="entry name" value="Ig_C1-set"/>
</dbReference>
<name>A0A8C5QTY7_9ANUR</name>
<keyword evidence="2" id="KW-0472">Membrane</keyword>
<keyword evidence="6" id="KW-1185">Reference proteome</keyword>
<dbReference type="InterPro" id="IPR036179">
    <property type="entry name" value="Ig-like_dom_sf"/>
</dbReference>
<sequence>MEYLGLLAALLILLHQTGALLKISTSSPQRAFAGSDVLLHCTFSGHGSTADRRFLLIMWYYLVKEIVRYHDKLEIFHPRVSFDERAARIGNASILLSDVTIEDEGIYSCLVIYSLERVEADIMLNVLATPKIQVSSKDVSEDKVKTLICSVNGFYPEDITITWLKDGEVLQNSSLGKKQRNEDRTYRVTSMVNVTSDCELETVFCRVQHESLSEPLQEDFQLVYGVETNVIIGVCCAVALLVAAVGIGLFVWKRKSRIKGGFTLSDIDGPAKLIDGEVVTLSCTGNHWPKKTRVIWLEEREGRDPEIIQSHGGDPEIIQSHGGDLEEAERLLNMSYVMDTKHMGSQRWSSNLRFTFHVANHKGVTFICRFTSGKKNHEKRFHCNEVYAKPSLVDWVKPSLCVSGEILYSLRLDGFYPRDIQILWTCVTEERQEIISSEEQLVEHSPLTFSVCSKVRISEKAFTDPTCKVRVTWEHGSMDQPQSREMSILDPDFPWRPVVEEIQTPRLFLGVPVQLKCKISGYFMDALAVNCLIVKGGSAEETLVTDTKSISITSKREADLTYSLTAILTVTPSLATHHGAIIKCRVQHPSLEKPIEKSTGALRVTAKPRLVEPVKMTLLEKSQIQISLCLKRFYPGDIEIKWYTGENNAQCLLSSKESVTEGNDLTINVTSDCIVSGQVFDNSHNTSLITFFRSFFAKPHNKVFVEWKHESLDAPEWRSWTARGEEIHCRFLSLLIHIIQSL</sequence>
<dbReference type="Proteomes" id="UP000694569">
    <property type="component" value="Unplaced"/>
</dbReference>
<feature type="transmembrane region" description="Helical" evidence="2">
    <location>
        <begin position="230"/>
        <end position="252"/>
    </location>
</feature>
<feature type="signal peptide" evidence="3">
    <location>
        <begin position="1"/>
        <end position="19"/>
    </location>
</feature>
<dbReference type="Gene3D" id="2.60.40.10">
    <property type="entry name" value="Immunoglobulins"/>
    <property type="match status" value="5"/>
</dbReference>
<dbReference type="Pfam" id="PF07654">
    <property type="entry name" value="C1-set"/>
    <property type="match status" value="1"/>
</dbReference>
<feature type="chain" id="PRO_5034623452" description="Ig-like domain-containing protein" evidence="3">
    <location>
        <begin position="20"/>
        <end position="742"/>
    </location>
</feature>
<dbReference type="SUPFAM" id="SSF48726">
    <property type="entry name" value="Immunoglobulin"/>
    <property type="match status" value="3"/>
</dbReference>
<dbReference type="Ensembl" id="ENSLLET00000043173.1">
    <property type="protein sequence ID" value="ENSLLEP00000041506.1"/>
    <property type="gene ID" value="ENSLLEG00000026414.1"/>
</dbReference>
<dbReference type="CDD" id="cd00098">
    <property type="entry name" value="IgC1"/>
    <property type="match status" value="1"/>
</dbReference>
<accession>A0A8C5QTY7</accession>
<organism evidence="5 6">
    <name type="scientific">Leptobrachium leishanense</name>
    <name type="common">Leishan spiny toad</name>
    <dbReference type="NCBI Taxonomy" id="445787"/>
    <lineage>
        <taxon>Eukaryota</taxon>
        <taxon>Metazoa</taxon>
        <taxon>Chordata</taxon>
        <taxon>Craniata</taxon>
        <taxon>Vertebrata</taxon>
        <taxon>Euteleostomi</taxon>
        <taxon>Amphibia</taxon>
        <taxon>Batrachia</taxon>
        <taxon>Anura</taxon>
        <taxon>Pelobatoidea</taxon>
        <taxon>Megophryidae</taxon>
        <taxon>Leptobrachium</taxon>
    </lineage>
</organism>
<dbReference type="SMART" id="SM00407">
    <property type="entry name" value="IGc1"/>
    <property type="match status" value="2"/>
</dbReference>
<evidence type="ECO:0000256" key="1">
    <source>
        <dbReference type="ARBA" id="ARBA00023319"/>
    </source>
</evidence>
<dbReference type="InterPro" id="IPR050380">
    <property type="entry name" value="Immune_Resp_Modulators"/>
</dbReference>
<dbReference type="FunFam" id="2.60.40.10:FF:001726">
    <property type="entry name" value="Signal-regulatory protein beta 3"/>
    <property type="match status" value="1"/>
</dbReference>
<dbReference type="InterPro" id="IPR013106">
    <property type="entry name" value="Ig_V-set"/>
</dbReference>
<dbReference type="PANTHER" id="PTHR23411">
    <property type="entry name" value="TAPASIN"/>
    <property type="match status" value="1"/>
</dbReference>
<dbReference type="InterPro" id="IPR007110">
    <property type="entry name" value="Ig-like_dom"/>
</dbReference>
<feature type="domain" description="Ig-like" evidence="4">
    <location>
        <begin position="130"/>
        <end position="221"/>
    </location>
</feature>
<evidence type="ECO:0000256" key="3">
    <source>
        <dbReference type="SAM" id="SignalP"/>
    </source>
</evidence>
<feature type="domain" description="Ig-like" evidence="4">
    <location>
        <begin position="34"/>
        <end position="125"/>
    </location>
</feature>
<evidence type="ECO:0000313" key="5">
    <source>
        <dbReference type="Ensembl" id="ENSLLEP00000041506.1"/>
    </source>
</evidence>
<evidence type="ECO:0000313" key="6">
    <source>
        <dbReference type="Proteomes" id="UP000694569"/>
    </source>
</evidence>
<evidence type="ECO:0000256" key="2">
    <source>
        <dbReference type="SAM" id="Phobius"/>
    </source>
</evidence>
<dbReference type="Pfam" id="PF07686">
    <property type="entry name" value="V-set"/>
    <property type="match status" value="1"/>
</dbReference>
<keyword evidence="2" id="KW-0812">Transmembrane</keyword>
<reference evidence="5" key="1">
    <citation type="submission" date="2025-08" db="UniProtKB">
        <authorList>
            <consortium name="Ensembl"/>
        </authorList>
    </citation>
    <scope>IDENTIFICATION</scope>
</reference>
<dbReference type="FunFam" id="2.60.40.10:FF:001774">
    <property type="entry name" value="Uncharacterized LOC100216153"/>
    <property type="match status" value="1"/>
</dbReference>
<dbReference type="FunFam" id="2.60.40.10:FF:001931">
    <property type="entry name" value="Uncharacterized LOC100216153"/>
    <property type="match status" value="1"/>
</dbReference>
<dbReference type="PROSITE" id="PS50835">
    <property type="entry name" value="IG_LIKE"/>
    <property type="match status" value="2"/>
</dbReference>
<dbReference type="InterPro" id="IPR003599">
    <property type="entry name" value="Ig_sub"/>
</dbReference>
<keyword evidence="1" id="KW-0393">Immunoglobulin domain</keyword>
<dbReference type="SMART" id="SM00409">
    <property type="entry name" value="IG"/>
    <property type="match status" value="1"/>
</dbReference>
<dbReference type="InterPro" id="IPR013783">
    <property type="entry name" value="Ig-like_fold"/>
</dbReference>
<protein>
    <recommendedName>
        <fullName evidence="4">Ig-like domain-containing protein</fullName>
    </recommendedName>
</protein>
<keyword evidence="2" id="KW-1133">Transmembrane helix</keyword>
<proteinExistence type="predicted"/>
<keyword evidence="3" id="KW-0732">Signal</keyword>
<reference evidence="5" key="2">
    <citation type="submission" date="2025-09" db="UniProtKB">
        <authorList>
            <consortium name="Ensembl"/>
        </authorList>
    </citation>
    <scope>IDENTIFICATION</scope>
</reference>